<dbReference type="STRING" id="212818.A0A0D1X849"/>
<dbReference type="PROSITE" id="PS50850">
    <property type="entry name" value="MFS"/>
    <property type="match status" value="1"/>
</dbReference>
<reference evidence="9 10" key="1">
    <citation type="submission" date="2015-01" db="EMBL/GenBank/DDBJ databases">
        <title>The Genome Sequence of Exophiala mesophila CBS40295.</title>
        <authorList>
            <consortium name="The Broad Institute Genomics Platform"/>
            <person name="Cuomo C."/>
            <person name="de Hoog S."/>
            <person name="Gorbushina A."/>
            <person name="Stielow B."/>
            <person name="Teixiera M."/>
            <person name="Abouelleil A."/>
            <person name="Chapman S.B."/>
            <person name="Priest M."/>
            <person name="Young S.K."/>
            <person name="Wortman J."/>
            <person name="Nusbaum C."/>
            <person name="Birren B."/>
        </authorList>
    </citation>
    <scope>NUCLEOTIDE SEQUENCE [LARGE SCALE GENOMIC DNA]</scope>
    <source>
        <strain evidence="9 10">CBS 40295</strain>
    </source>
</reference>
<feature type="transmembrane region" description="Helical" evidence="7">
    <location>
        <begin position="223"/>
        <end position="243"/>
    </location>
</feature>
<dbReference type="VEuPathDB" id="FungiDB:PV10_01810"/>
<evidence type="ECO:0000256" key="7">
    <source>
        <dbReference type="SAM" id="Phobius"/>
    </source>
</evidence>
<dbReference type="InterPro" id="IPR020846">
    <property type="entry name" value="MFS_dom"/>
</dbReference>
<evidence type="ECO:0000256" key="4">
    <source>
        <dbReference type="ARBA" id="ARBA00022989"/>
    </source>
</evidence>
<keyword evidence="10" id="KW-1185">Reference proteome</keyword>
<evidence type="ECO:0000313" key="10">
    <source>
        <dbReference type="Proteomes" id="UP000054302"/>
    </source>
</evidence>
<comment type="subcellular location">
    <subcellularLocation>
        <location evidence="1">Membrane</location>
        <topology evidence="1">Multi-pass membrane protein</topology>
    </subcellularLocation>
</comment>
<dbReference type="Gene3D" id="1.20.1250.20">
    <property type="entry name" value="MFS general substrate transporter like domains"/>
    <property type="match status" value="1"/>
</dbReference>
<keyword evidence="4 7" id="KW-1133">Transmembrane helix</keyword>
<dbReference type="EMBL" id="KN847520">
    <property type="protein sequence ID" value="KIV98130.1"/>
    <property type="molecule type" value="Genomic_DNA"/>
</dbReference>
<feature type="compositionally biased region" description="Polar residues" evidence="6">
    <location>
        <begin position="1"/>
        <end position="16"/>
    </location>
</feature>
<dbReference type="AlphaFoldDB" id="A0A0D1X849"/>
<feature type="region of interest" description="Disordered" evidence="6">
    <location>
        <begin position="1"/>
        <end position="22"/>
    </location>
</feature>
<dbReference type="RefSeq" id="XP_016229704.1">
    <property type="nucleotide sequence ID" value="XM_016366055.1"/>
</dbReference>
<dbReference type="SUPFAM" id="SSF103473">
    <property type="entry name" value="MFS general substrate transporter"/>
    <property type="match status" value="1"/>
</dbReference>
<keyword evidence="3 7" id="KW-0812">Transmembrane</keyword>
<accession>A0A0D1X849</accession>
<feature type="transmembrane region" description="Helical" evidence="7">
    <location>
        <begin position="100"/>
        <end position="119"/>
    </location>
</feature>
<dbReference type="InterPro" id="IPR011701">
    <property type="entry name" value="MFS"/>
</dbReference>
<feature type="transmembrane region" description="Helical" evidence="7">
    <location>
        <begin position="156"/>
        <end position="178"/>
    </location>
</feature>
<dbReference type="PANTHER" id="PTHR43791:SF70">
    <property type="entry name" value="MAJOR FACILITATOR SUPERFAMILY (MFS) PROFILE DOMAIN-CONTAINING PROTEIN"/>
    <property type="match status" value="1"/>
</dbReference>
<feature type="transmembrane region" description="Helical" evidence="7">
    <location>
        <begin position="190"/>
        <end position="211"/>
    </location>
</feature>
<feature type="domain" description="Major facilitator superfamily (MFS) profile" evidence="8">
    <location>
        <begin position="64"/>
        <end position="479"/>
    </location>
</feature>
<dbReference type="GO" id="GO:0022857">
    <property type="term" value="F:transmembrane transporter activity"/>
    <property type="evidence" value="ECO:0007669"/>
    <property type="project" value="InterPro"/>
</dbReference>
<feature type="transmembrane region" description="Helical" evidence="7">
    <location>
        <begin position="423"/>
        <end position="443"/>
    </location>
</feature>
<organism evidence="9 10">
    <name type="scientific">Exophiala mesophila</name>
    <name type="common">Black yeast-like fungus</name>
    <dbReference type="NCBI Taxonomy" id="212818"/>
    <lineage>
        <taxon>Eukaryota</taxon>
        <taxon>Fungi</taxon>
        <taxon>Dikarya</taxon>
        <taxon>Ascomycota</taxon>
        <taxon>Pezizomycotina</taxon>
        <taxon>Eurotiomycetes</taxon>
        <taxon>Chaetothyriomycetidae</taxon>
        <taxon>Chaetothyriales</taxon>
        <taxon>Herpotrichiellaceae</taxon>
        <taxon>Exophiala</taxon>
    </lineage>
</organism>
<keyword evidence="5 7" id="KW-0472">Membrane</keyword>
<evidence type="ECO:0000256" key="2">
    <source>
        <dbReference type="ARBA" id="ARBA00022448"/>
    </source>
</evidence>
<evidence type="ECO:0000256" key="5">
    <source>
        <dbReference type="ARBA" id="ARBA00023136"/>
    </source>
</evidence>
<proteinExistence type="predicted"/>
<name>A0A0D1X849_EXOME</name>
<dbReference type="GO" id="GO:0016020">
    <property type="term" value="C:membrane"/>
    <property type="evidence" value="ECO:0007669"/>
    <property type="project" value="UniProtKB-SubCell"/>
</dbReference>
<dbReference type="Proteomes" id="UP000054302">
    <property type="component" value="Unassembled WGS sequence"/>
</dbReference>
<evidence type="ECO:0000256" key="3">
    <source>
        <dbReference type="ARBA" id="ARBA00022692"/>
    </source>
</evidence>
<evidence type="ECO:0000256" key="6">
    <source>
        <dbReference type="SAM" id="MobiDB-lite"/>
    </source>
</evidence>
<feature type="transmembrane region" description="Helical" evidence="7">
    <location>
        <begin position="455"/>
        <end position="476"/>
    </location>
</feature>
<protein>
    <recommendedName>
        <fullName evidence="8">Major facilitator superfamily (MFS) profile domain-containing protein</fullName>
    </recommendedName>
</protein>
<keyword evidence="2" id="KW-0813">Transport</keyword>
<gene>
    <name evidence="9" type="ORF">PV10_01810</name>
</gene>
<dbReference type="InterPro" id="IPR036259">
    <property type="entry name" value="MFS_trans_sf"/>
</dbReference>
<dbReference type="PANTHER" id="PTHR43791">
    <property type="entry name" value="PERMEASE-RELATED"/>
    <property type="match status" value="1"/>
</dbReference>
<dbReference type="HOGENOM" id="CLU_001265_0_5_1"/>
<dbReference type="GeneID" id="27319655"/>
<sequence length="521" mass="58145">MDSSVEKANQQQQLETMNEFDPQKPEVIQAEGDLDVGAQIVQQFGTDFTDDEKKKVLRKIDWHVIPLAAWACGLQFVDKSGLGAAATYGLREDLGLQGQEYSWCVSMFYFGYLAGAFFAGRCLQYFHAGKVIGISYFIWGCSLLGCVGAQNFGTLLGLRFILGIFESSLVPGLLLITTMWYKQQEQSLRFGLWTVTNGIMPVPFLIIYWGLGHVNSGPLVPWRLIFLLLGLLSCVTGVVLYLWMPDSPVSAKWLTDREKAIAIKRVSEDQLGVKNTHFKWAQVKESLLDYRFWMMVLQMFFSQAAGNVTTNFLGIIIRGFGYSALKAQLFTAPNYATQAVVQMLVSAPPTLFTSWRNLKQPLVATASIVALVGAVLLYVTPAEPEFQNRRLASIIIISFSGANYTVVMAIIGTNMAGFTRKQLSTSTAFFLYCVINIITPQTFLGSESPRYPTGLTFVLTFLSVYIALSFSTWTVMRLENNRRDKLALTNPAYTTGAANMDEMSGLRDETDIQNKHFRYSG</sequence>
<evidence type="ECO:0000313" key="9">
    <source>
        <dbReference type="EMBL" id="KIV98130.1"/>
    </source>
</evidence>
<feature type="transmembrane region" description="Helical" evidence="7">
    <location>
        <begin position="131"/>
        <end position="150"/>
    </location>
</feature>
<dbReference type="OrthoDB" id="6730379at2759"/>
<evidence type="ECO:0000259" key="8">
    <source>
        <dbReference type="PROSITE" id="PS50850"/>
    </source>
</evidence>
<feature type="transmembrane region" description="Helical" evidence="7">
    <location>
        <begin position="391"/>
        <end position="411"/>
    </location>
</feature>
<evidence type="ECO:0000256" key="1">
    <source>
        <dbReference type="ARBA" id="ARBA00004141"/>
    </source>
</evidence>
<feature type="transmembrane region" description="Helical" evidence="7">
    <location>
        <begin position="362"/>
        <end position="379"/>
    </location>
</feature>
<dbReference type="Pfam" id="PF07690">
    <property type="entry name" value="MFS_1"/>
    <property type="match status" value="1"/>
</dbReference>
<dbReference type="OMA" id="GWLIAEY"/>